<dbReference type="InterPro" id="IPR009057">
    <property type="entry name" value="Homeodomain-like_sf"/>
</dbReference>
<accession>A0ABS1L2J7</accession>
<dbReference type="InterPro" id="IPR020449">
    <property type="entry name" value="Tscrpt_reg_AraC-type_HTH"/>
</dbReference>
<dbReference type="PANTHER" id="PTHR43130">
    <property type="entry name" value="ARAC-FAMILY TRANSCRIPTIONAL REGULATOR"/>
    <property type="match status" value="1"/>
</dbReference>
<dbReference type="SMART" id="SM00342">
    <property type="entry name" value="HTH_ARAC"/>
    <property type="match status" value="1"/>
</dbReference>
<evidence type="ECO:0000256" key="2">
    <source>
        <dbReference type="ARBA" id="ARBA00023125"/>
    </source>
</evidence>
<keyword evidence="2" id="KW-0238">DNA-binding</keyword>
<reference evidence="5 6" key="1">
    <citation type="submission" date="2021-01" db="EMBL/GenBank/DDBJ databases">
        <title>Chryseolinea sp. Jin1 Genome sequencing and assembly.</title>
        <authorList>
            <person name="Kim I."/>
        </authorList>
    </citation>
    <scope>NUCLEOTIDE SEQUENCE [LARGE SCALE GENOMIC DNA]</scope>
    <source>
        <strain evidence="5 6">Jin1</strain>
    </source>
</reference>
<gene>
    <name evidence="5" type="ORF">JI741_32065</name>
</gene>
<dbReference type="CDD" id="cd03138">
    <property type="entry name" value="GATase1_AraC_2"/>
    <property type="match status" value="1"/>
</dbReference>
<evidence type="ECO:0000259" key="4">
    <source>
        <dbReference type="PROSITE" id="PS01124"/>
    </source>
</evidence>
<evidence type="ECO:0000256" key="1">
    <source>
        <dbReference type="ARBA" id="ARBA00023015"/>
    </source>
</evidence>
<evidence type="ECO:0000313" key="5">
    <source>
        <dbReference type="EMBL" id="MBL0745914.1"/>
    </source>
</evidence>
<evidence type="ECO:0000313" key="6">
    <source>
        <dbReference type="Proteomes" id="UP000613030"/>
    </source>
</evidence>
<dbReference type="Proteomes" id="UP000613030">
    <property type="component" value="Unassembled WGS sequence"/>
</dbReference>
<proteinExistence type="predicted"/>
<dbReference type="InterPro" id="IPR002818">
    <property type="entry name" value="DJ-1/PfpI"/>
</dbReference>
<keyword evidence="6" id="KW-1185">Reference proteome</keyword>
<protein>
    <submittedName>
        <fullName evidence="5">Helix-turn-helix domain-containing protein</fullName>
    </submittedName>
</protein>
<dbReference type="InterPro" id="IPR052158">
    <property type="entry name" value="INH-QAR"/>
</dbReference>
<dbReference type="RefSeq" id="WP_202016622.1">
    <property type="nucleotide sequence ID" value="NZ_JAERRB010000021.1"/>
</dbReference>
<keyword evidence="3" id="KW-0804">Transcription</keyword>
<dbReference type="Gene3D" id="3.40.50.880">
    <property type="match status" value="1"/>
</dbReference>
<organism evidence="5 6">
    <name type="scientific">Chryseolinea lacunae</name>
    <dbReference type="NCBI Taxonomy" id="2801331"/>
    <lineage>
        <taxon>Bacteria</taxon>
        <taxon>Pseudomonadati</taxon>
        <taxon>Bacteroidota</taxon>
        <taxon>Cytophagia</taxon>
        <taxon>Cytophagales</taxon>
        <taxon>Fulvivirgaceae</taxon>
        <taxon>Chryseolinea</taxon>
    </lineage>
</organism>
<dbReference type="Pfam" id="PF12833">
    <property type="entry name" value="HTH_18"/>
    <property type="match status" value="1"/>
</dbReference>
<name>A0ABS1L2J7_9BACT</name>
<feature type="domain" description="HTH araC/xylS-type" evidence="4">
    <location>
        <begin position="220"/>
        <end position="318"/>
    </location>
</feature>
<dbReference type="PRINTS" id="PR00032">
    <property type="entry name" value="HTHARAC"/>
</dbReference>
<dbReference type="PANTHER" id="PTHR43130:SF3">
    <property type="entry name" value="HTH-TYPE TRANSCRIPTIONAL REGULATOR RV1931C"/>
    <property type="match status" value="1"/>
</dbReference>
<dbReference type="EMBL" id="JAERRB010000021">
    <property type="protein sequence ID" value="MBL0745914.1"/>
    <property type="molecule type" value="Genomic_DNA"/>
</dbReference>
<dbReference type="Pfam" id="PF01965">
    <property type="entry name" value="DJ-1_PfpI"/>
    <property type="match status" value="1"/>
</dbReference>
<dbReference type="Gene3D" id="1.10.10.60">
    <property type="entry name" value="Homeodomain-like"/>
    <property type="match status" value="2"/>
</dbReference>
<dbReference type="InterPro" id="IPR018060">
    <property type="entry name" value="HTH_AraC"/>
</dbReference>
<dbReference type="SUPFAM" id="SSF46689">
    <property type="entry name" value="Homeodomain-like"/>
    <property type="match status" value="2"/>
</dbReference>
<dbReference type="PROSITE" id="PS01124">
    <property type="entry name" value="HTH_ARAC_FAMILY_2"/>
    <property type="match status" value="1"/>
</dbReference>
<sequence length="321" mass="36718">MITISILALRNSVMASIADTRNVFSMVNAFLAQAQKPALFNIQLVGLGPEVTLNDGLFSIHPDLTLDRVTKTDLIIIPSLTGDMMSATHVNRDYAHWVAQQYKNGVEVASLCAGAFLLAFSGVLKGKQCTTHWLYANEFRHFYPSVKLVDEKVITDQNGLYSSGGCNAYWNLLLHLVEKYTNREMAIRTAKYFVIDLDRTIQSPFIIFHGLKDHHDDVILKAQAFVEQHYAEKLTVDEIADRFNLTRRTFERRFKKATRHTVVEYIQRVKIEAVKKQLEIGRKSITEVMLQVGYSDTQTFRDVFKRITGMTPVDYRKKYNA</sequence>
<dbReference type="InterPro" id="IPR029062">
    <property type="entry name" value="Class_I_gatase-like"/>
</dbReference>
<evidence type="ECO:0000256" key="3">
    <source>
        <dbReference type="ARBA" id="ARBA00023163"/>
    </source>
</evidence>
<comment type="caution">
    <text evidence="5">The sequence shown here is derived from an EMBL/GenBank/DDBJ whole genome shotgun (WGS) entry which is preliminary data.</text>
</comment>
<dbReference type="SUPFAM" id="SSF52317">
    <property type="entry name" value="Class I glutamine amidotransferase-like"/>
    <property type="match status" value="1"/>
</dbReference>
<keyword evidence="1" id="KW-0805">Transcription regulation</keyword>